<proteinExistence type="predicted"/>
<name>A0A2N0S1C5_9GLOM</name>
<dbReference type="VEuPathDB" id="FungiDB:RhiirFUN_010178"/>
<evidence type="ECO:0000313" key="2">
    <source>
        <dbReference type="Proteomes" id="UP000232688"/>
    </source>
</evidence>
<dbReference type="AlphaFoldDB" id="A0A2N0S1C5"/>
<organism evidence="1 2">
    <name type="scientific">Rhizophagus irregularis</name>
    <dbReference type="NCBI Taxonomy" id="588596"/>
    <lineage>
        <taxon>Eukaryota</taxon>
        <taxon>Fungi</taxon>
        <taxon>Fungi incertae sedis</taxon>
        <taxon>Mucoromycota</taxon>
        <taxon>Glomeromycotina</taxon>
        <taxon>Glomeromycetes</taxon>
        <taxon>Glomerales</taxon>
        <taxon>Glomeraceae</taxon>
        <taxon>Rhizophagus</taxon>
    </lineage>
</organism>
<accession>A0A2N0S1C5</accession>
<dbReference type="Proteomes" id="UP000232688">
    <property type="component" value="Unassembled WGS sequence"/>
</dbReference>
<reference evidence="1 2" key="2">
    <citation type="submission" date="2017-10" db="EMBL/GenBank/DDBJ databases">
        <title>Genome analyses suggest a sexual origin of heterokaryosis in a supposedly ancient asexual fungus.</title>
        <authorList>
            <person name="Corradi N."/>
            <person name="Sedzielewska K."/>
            <person name="Noel J."/>
            <person name="Charron P."/>
            <person name="Farinelli L."/>
            <person name="Marton T."/>
            <person name="Kruger M."/>
            <person name="Pelin A."/>
            <person name="Brachmann A."/>
            <person name="Corradi N."/>
        </authorList>
    </citation>
    <scope>NUCLEOTIDE SEQUENCE [LARGE SCALE GENOMIC DNA]</scope>
    <source>
        <strain evidence="1 2">A1</strain>
    </source>
</reference>
<sequence>MACSKLFSGDLPELISEIIYYFHHDYKTLHSCILVNRLWCRLAIPLLWEDPFSIPTRNCNFIKFYLYNLNDVDKRKLNEYGIIYDLFSSNTLFNYPRFIKCLNIDKISFSVEKWMATRTLITGKNLAIQSIFKSLFKTFIENENNVNLHTFEVEIKTNPCNSNFNTTYELILQNPNFLHNIRKFKILYYHSIMEIFEANFDSFLNLLYSNCKLISSFHFEFSNNVLIDKQISQLINSQQNLKKIIFQEHLSSSYYSFLSLKSHNHSNTLRIIVFCRVSFINMIDLGEAIEQLNVLESIHILYCSTLYYFIKQIINITKPFKLKSLFMNNNSLEINSLKLLLEKSGNYLENFVLNSVTYNEEKSQLLELLIKYCANISFLDLMGLDHQNIFLVFGLIENIEQNLNYLSIDILNYSNHHLCDDALLSSIVLLNLGQILPHKLEYLNLSLKINPIDLKVFLESSQNTFIRKLLINDADQKESKEILPYIKEYIMKKKRVRYLAILGNLSGEEKNLITSIDEIKEFELYDIKVQHYDILFIQICNYINFLKQY</sequence>
<gene>
    <name evidence="1" type="ORF">RhiirA1_456145</name>
</gene>
<protein>
    <recommendedName>
        <fullName evidence="3">F-box domain-containing protein</fullName>
    </recommendedName>
</protein>
<reference evidence="1 2" key="1">
    <citation type="submission" date="2017-10" db="EMBL/GenBank/DDBJ databases">
        <title>Extensive intraspecific genome diversity in a model arbuscular mycorrhizal fungus.</title>
        <authorList>
            <person name="Chen E.C.H."/>
            <person name="Morin E."/>
            <person name="Baudet D."/>
            <person name="Noel J."/>
            <person name="Ndikumana S."/>
            <person name="Charron P."/>
            <person name="St-Onge C."/>
            <person name="Giorgi J."/>
            <person name="Grigoriev I.V."/>
            <person name="Roux C."/>
            <person name="Martin F.M."/>
            <person name="Corradi N."/>
        </authorList>
    </citation>
    <scope>NUCLEOTIDE SEQUENCE [LARGE SCALE GENOMIC DNA]</scope>
    <source>
        <strain evidence="1 2">A1</strain>
    </source>
</reference>
<dbReference type="VEuPathDB" id="FungiDB:RhiirA1_456145"/>
<evidence type="ECO:0000313" key="1">
    <source>
        <dbReference type="EMBL" id="PKC69334.1"/>
    </source>
</evidence>
<evidence type="ECO:0008006" key="3">
    <source>
        <dbReference type="Google" id="ProtNLM"/>
    </source>
</evidence>
<comment type="caution">
    <text evidence="1">The sequence shown here is derived from an EMBL/GenBank/DDBJ whole genome shotgun (WGS) entry which is preliminary data.</text>
</comment>
<dbReference type="EMBL" id="LLXH01000283">
    <property type="protein sequence ID" value="PKC69334.1"/>
    <property type="molecule type" value="Genomic_DNA"/>
</dbReference>